<evidence type="ECO:0000313" key="2">
    <source>
        <dbReference type="EMBL" id="RLV61354.1"/>
    </source>
</evidence>
<dbReference type="GO" id="GO:0016747">
    <property type="term" value="F:acyltransferase activity, transferring groups other than amino-acyl groups"/>
    <property type="evidence" value="ECO:0007669"/>
    <property type="project" value="InterPro"/>
</dbReference>
<feature type="domain" description="N-acetyltransferase" evidence="1">
    <location>
        <begin position="1"/>
        <end position="172"/>
    </location>
</feature>
<dbReference type="RefSeq" id="WP_121837391.1">
    <property type="nucleotide sequence ID" value="NZ_ML014755.1"/>
</dbReference>
<dbReference type="PROSITE" id="PS51186">
    <property type="entry name" value="GNAT"/>
    <property type="match status" value="1"/>
</dbReference>
<organism evidence="2 3">
    <name type="scientific">Parashewanella curva</name>
    <dbReference type="NCBI Taxonomy" id="2338552"/>
    <lineage>
        <taxon>Bacteria</taxon>
        <taxon>Pseudomonadati</taxon>
        <taxon>Pseudomonadota</taxon>
        <taxon>Gammaproteobacteria</taxon>
        <taxon>Alteromonadales</taxon>
        <taxon>Shewanellaceae</taxon>
        <taxon>Parashewanella</taxon>
    </lineage>
</organism>
<sequence>MIVRSATLQDLKQIAQLEINNLHDEHQLDASSKQGQSFSLEQLTTILNLGLIYIAEVNTNIIGYVLVAPWSFFNKWSIYKKIYQQLPTHNISQKQSCQYGPIWVNEAYRGKNVFQPLFEAVKQQALSNYQHMVTFIAEDNERSFRAHTKNDNMKVLDFFEMDDRGYYLLASS</sequence>
<gene>
    <name evidence="2" type="ORF">D5018_02440</name>
</gene>
<dbReference type="Gene3D" id="3.40.630.30">
    <property type="match status" value="1"/>
</dbReference>
<name>A0A3L8Q1A4_9GAMM</name>
<dbReference type="EMBL" id="QZEI01000004">
    <property type="protein sequence ID" value="RLV61354.1"/>
    <property type="molecule type" value="Genomic_DNA"/>
</dbReference>
<dbReference type="Proteomes" id="UP000281474">
    <property type="component" value="Unassembled WGS sequence"/>
</dbReference>
<evidence type="ECO:0000259" key="1">
    <source>
        <dbReference type="PROSITE" id="PS51186"/>
    </source>
</evidence>
<dbReference type="SUPFAM" id="SSF55729">
    <property type="entry name" value="Acyl-CoA N-acyltransferases (Nat)"/>
    <property type="match status" value="1"/>
</dbReference>
<evidence type="ECO:0000313" key="3">
    <source>
        <dbReference type="Proteomes" id="UP000281474"/>
    </source>
</evidence>
<protein>
    <submittedName>
        <fullName evidence="2">GNAT family N-acetyltransferase</fullName>
    </submittedName>
</protein>
<dbReference type="AlphaFoldDB" id="A0A3L8Q1A4"/>
<dbReference type="InterPro" id="IPR016181">
    <property type="entry name" value="Acyl_CoA_acyltransferase"/>
</dbReference>
<keyword evidence="3" id="KW-1185">Reference proteome</keyword>
<accession>A0A3L8Q1A4</accession>
<reference evidence="2 3" key="1">
    <citation type="submission" date="2018-09" db="EMBL/GenBank/DDBJ databases">
        <title>Phylogeny of the Shewanellaceae, and recommendation for two new genera, Pseudoshewanella and Parashewanella.</title>
        <authorList>
            <person name="Wang G."/>
        </authorList>
    </citation>
    <scope>NUCLEOTIDE SEQUENCE [LARGE SCALE GENOMIC DNA]</scope>
    <source>
        <strain evidence="2 3">C51</strain>
    </source>
</reference>
<dbReference type="Pfam" id="PF00583">
    <property type="entry name" value="Acetyltransf_1"/>
    <property type="match status" value="1"/>
</dbReference>
<dbReference type="OrthoDB" id="5109343at2"/>
<dbReference type="InterPro" id="IPR000182">
    <property type="entry name" value="GNAT_dom"/>
</dbReference>
<keyword evidence="2" id="KW-0808">Transferase</keyword>
<comment type="caution">
    <text evidence="2">The sequence shown here is derived from an EMBL/GenBank/DDBJ whole genome shotgun (WGS) entry which is preliminary data.</text>
</comment>
<proteinExistence type="predicted"/>